<evidence type="ECO:0000256" key="1">
    <source>
        <dbReference type="SAM" id="SignalP"/>
    </source>
</evidence>
<feature type="chain" id="PRO_5027003303" description="Carbohydrate-binding domain-containing protein" evidence="1">
    <location>
        <begin position="22"/>
        <end position="508"/>
    </location>
</feature>
<organism evidence="2">
    <name type="scientific">uncultured Armatimonadetes bacterium</name>
    <dbReference type="NCBI Taxonomy" id="157466"/>
    <lineage>
        <taxon>Bacteria</taxon>
        <taxon>Bacillati</taxon>
        <taxon>Armatimonadota</taxon>
        <taxon>environmental samples</taxon>
    </lineage>
</organism>
<proteinExistence type="predicted"/>
<dbReference type="InterPro" id="IPR025584">
    <property type="entry name" value="Cthe_2159"/>
</dbReference>
<dbReference type="AlphaFoldDB" id="A0A6J4JIX4"/>
<accession>A0A6J4JIX4</accession>
<dbReference type="EMBL" id="CADCTO010000468">
    <property type="protein sequence ID" value="CAA9280484.1"/>
    <property type="molecule type" value="Genomic_DNA"/>
</dbReference>
<protein>
    <recommendedName>
        <fullName evidence="3">Carbohydrate-binding domain-containing protein</fullName>
    </recommendedName>
</protein>
<name>A0A6J4JIX4_9BACT</name>
<evidence type="ECO:0000313" key="2">
    <source>
        <dbReference type="EMBL" id="CAA9280484.1"/>
    </source>
</evidence>
<dbReference type="Pfam" id="PF14262">
    <property type="entry name" value="Cthe_2159"/>
    <property type="match status" value="1"/>
</dbReference>
<reference evidence="2" key="1">
    <citation type="submission" date="2020-02" db="EMBL/GenBank/DDBJ databases">
        <authorList>
            <person name="Meier V. D."/>
        </authorList>
    </citation>
    <scope>NUCLEOTIDE SEQUENCE</scope>
    <source>
        <strain evidence="2">AVDCRST_MAG63</strain>
    </source>
</reference>
<feature type="signal peptide" evidence="1">
    <location>
        <begin position="1"/>
        <end position="21"/>
    </location>
</feature>
<evidence type="ECO:0008006" key="3">
    <source>
        <dbReference type="Google" id="ProtNLM"/>
    </source>
</evidence>
<dbReference type="PROSITE" id="PS51257">
    <property type="entry name" value="PROKAR_LIPOPROTEIN"/>
    <property type="match status" value="1"/>
</dbReference>
<gene>
    <name evidence="2" type="ORF">AVDCRST_MAG63-3508</name>
</gene>
<keyword evidence="1" id="KW-0732">Signal</keyword>
<sequence>MKRHWPLVLSTLTAVALSACATSPLANASAADARVEAVASAMTDGTAAAAADPAASQAASVGTGAPAGGAGSSSARFSTDDAVPITLGDQIVIGGPGATVSGNTVTITDAGAYRIAGTLADGQVVVRAADNAKVTLVLEGARISSSSGAPLAVMSDTDLTLVLADGSESFLSDAASYVLPAGADEPNGALFAKGDLTIDGAGALTIDAKYQHAIRGKDDITIDGGNITLTSKGDAVNSNNDLTLNSGRISISAGDDALHADLKLTINDGSISIGRSYEAIESEQITINGGTIYAASSNDAINISAAGAAPAGGGRGAPAAGTAATAAPRLLTINGGYVVLDASAGDGLDSNGSISMTGGTVIVHGAPINMEAPIDYDASFTMTGGTIVAAGSAGMAQAPGGTSTQNSVMVTFPAMQPAGTLVHLAGEDGKNVLTFAPPKAFQSLVLSSPDLRLGATYRVSTGGSAAGTPVDGLYAAGPQSAGTEFVSFTVTGPVTRAGAAGVARVGRR</sequence>